<proteinExistence type="inferred from homology"/>
<evidence type="ECO:0000313" key="4">
    <source>
        <dbReference type="Proteomes" id="UP000087171"/>
    </source>
</evidence>
<dbReference type="OrthoDB" id="1879425at2759"/>
<feature type="compositionally biased region" description="Polar residues" evidence="2">
    <location>
        <begin position="226"/>
        <end position="239"/>
    </location>
</feature>
<dbReference type="PANTHER" id="PTHR31471">
    <property type="entry name" value="OS02G0116800 PROTEIN"/>
    <property type="match status" value="1"/>
</dbReference>
<feature type="domain" description="Remorin C-terminal" evidence="3">
    <location>
        <begin position="242"/>
        <end position="346"/>
    </location>
</feature>
<dbReference type="eggNOG" id="ENOG502RZYP">
    <property type="taxonomic scope" value="Eukaryota"/>
</dbReference>
<name>A0A1S2YJ63_CICAR</name>
<dbReference type="RefSeq" id="XP_004505377.1">
    <property type="nucleotide sequence ID" value="XM_004505320.3"/>
</dbReference>
<keyword evidence="4" id="KW-1185">Reference proteome</keyword>
<evidence type="ECO:0000313" key="5">
    <source>
        <dbReference type="RefSeq" id="XP_004505377.1"/>
    </source>
</evidence>
<reference evidence="4" key="1">
    <citation type="journal article" date="2013" name="Nat. Biotechnol.">
        <title>Draft genome sequence of chickpea (Cicer arietinum) provides a resource for trait improvement.</title>
        <authorList>
            <person name="Varshney R.K."/>
            <person name="Song C."/>
            <person name="Saxena R.K."/>
            <person name="Azam S."/>
            <person name="Yu S."/>
            <person name="Sharpe A.G."/>
            <person name="Cannon S."/>
            <person name="Baek J."/>
            <person name="Rosen B.D."/>
            <person name="Tar'an B."/>
            <person name="Millan T."/>
            <person name="Zhang X."/>
            <person name="Ramsay L.D."/>
            <person name="Iwata A."/>
            <person name="Wang Y."/>
            <person name="Nelson W."/>
            <person name="Farmer A.D."/>
            <person name="Gaur P.M."/>
            <person name="Soderlund C."/>
            <person name="Penmetsa R.V."/>
            <person name="Xu C."/>
            <person name="Bharti A.K."/>
            <person name="He W."/>
            <person name="Winter P."/>
            <person name="Zhao S."/>
            <person name="Hane J.K."/>
            <person name="Carrasquilla-Garcia N."/>
            <person name="Condie J.A."/>
            <person name="Upadhyaya H.D."/>
            <person name="Luo M.C."/>
            <person name="Thudi M."/>
            <person name="Gowda C.L."/>
            <person name="Singh N.P."/>
            <person name="Lichtenzveig J."/>
            <person name="Gali K.K."/>
            <person name="Rubio J."/>
            <person name="Nadarajan N."/>
            <person name="Dolezel J."/>
            <person name="Bansal K.C."/>
            <person name="Xu X."/>
            <person name="Edwards D."/>
            <person name="Zhang G."/>
            <person name="Kahl G."/>
            <person name="Gil J."/>
            <person name="Singh K.B."/>
            <person name="Datta S.K."/>
            <person name="Jackson S.A."/>
            <person name="Wang J."/>
            <person name="Cook D.R."/>
        </authorList>
    </citation>
    <scope>NUCLEOTIDE SEQUENCE [LARGE SCALE GENOMIC DNA]</scope>
    <source>
        <strain evidence="4">cv. CDC Frontier</strain>
    </source>
</reference>
<evidence type="ECO:0000256" key="2">
    <source>
        <dbReference type="SAM" id="MobiDB-lite"/>
    </source>
</evidence>
<feature type="region of interest" description="Disordered" evidence="2">
    <location>
        <begin position="146"/>
        <end position="250"/>
    </location>
</feature>
<comment type="similarity">
    <text evidence="1">Belongs to the remorin family.</text>
</comment>
<gene>
    <name evidence="5" type="primary">LOC101493550</name>
</gene>
<reference evidence="5" key="2">
    <citation type="submission" date="2025-08" db="UniProtKB">
        <authorList>
            <consortium name="RefSeq"/>
        </authorList>
    </citation>
    <scope>IDENTIFICATION</scope>
    <source>
        <tissue evidence="5">Etiolated seedlings</tissue>
    </source>
</reference>
<feature type="region of interest" description="Disordered" evidence="2">
    <location>
        <begin position="270"/>
        <end position="300"/>
    </location>
</feature>
<feature type="compositionally biased region" description="Basic and acidic residues" evidence="2">
    <location>
        <begin position="183"/>
        <end position="192"/>
    </location>
</feature>
<dbReference type="InterPro" id="IPR005516">
    <property type="entry name" value="Remorin_C"/>
</dbReference>
<feature type="compositionally biased region" description="Basic and acidic residues" evidence="2">
    <location>
        <begin position="285"/>
        <end position="300"/>
    </location>
</feature>
<feature type="compositionally biased region" description="Basic residues" evidence="2">
    <location>
        <begin position="273"/>
        <end position="284"/>
    </location>
</feature>
<evidence type="ECO:0000256" key="1">
    <source>
        <dbReference type="ARBA" id="ARBA00005711"/>
    </source>
</evidence>
<accession>A0A1S2YJ63</accession>
<dbReference type="GeneID" id="101493550"/>
<dbReference type="Proteomes" id="UP000087171">
    <property type="component" value="Chromosome Ca6"/>
</dbReference>
<sequence>MENWIKQIREKLIGAEEENKADFGGNRDQKTLSFKEKKKANNWFQRQFSRKMSHDYDLIEMEHATAVAAAAFAISSHVSEITHENKMSEFPETSLTKTRSKIHDKKSAISQLGAASKRLSGSFKMTDDQGYKVPMPTSSIITEEKKPEKTITPAPSIKKTPTFSGTDHKKPDIPIPKKASTFADKHFIDSDNTKPVTPKPKVPPLFDDPTVSLRPPRPPPPLQSPIRQTSTSTRPSTKPGTAETKADAWEREELKKIKERYEKLLETIDSWEKRKKMKARRKLNKHEQSENERKREKARKKYEDKIKYLEEIAAGARAQSNERRNNETLKAKDKANIIRTTGKLPGACSCF</sequence>
<dbReference type="Pfam" id="PF03763">
    <property type="entry name" value="Remorin_C"/>
    <property type="match status" value="1"/>
</dbReference>
<dbReference type="KEGG" id="cam:101493550"/>
<dbReference type="PaxDb" id="3827-XP_004505377.1"/>
<evidence type="ECO:0000259" key="3">
    <source>
        <dbReference type="Pfam" id="PF03763"/>
    </source>
</evidence>
<dbReference type="AlphaFoldDB" id="A0A1S2YJ63"/>
<protein>
    <submittedName>
        <fullName evidence="5">Uncharacterized protein At3g61260 isoform X1</fullName>
    </submittedName>
</protein>
<dbReference type="STRING" id="3827.A0A1S2YJ63"/>
<dbReference type="PANTHER" id="PTHR31471:SF51">
    <property type="entry name" value="REMORIN FAMILY PROTEIN"/>
    <property type="match status" value="1"/>
</dbReference>
<organism evidence="4 5">
    <name type="scientific">Cicer arietinum</name>
    <name type="common">Chickpea</name>
    <name type="synonym">Garbanzo</name>
    <dbReference type="NCBI Taxonomy" id="3827"/>
    <lineage>
        <taxon>Eukaryota</taxon>
        <taxon>Viridiplantae</taxon>
        <taxon>Streptophyta</taxon>
        <taxon>Embryophyta</taxon>
        <taxon>Tracheophyta</taxon>
        <taxon>Spermatophyta</taxon>
        <taxon>Magnoliopsida</taxon>
        <taxon>eudicotyledons</taxon>
        <taxon>Gunneridae</taxon>
        <taxon>Pentapetalae</taxon>
        <taxon>rosids</taxon>
        <taxon>fabids</taxon>
        <taxon>Fabales</taxon>
        <taxon>Fabaceae</taxon>
        <taxon>Papilionoideae</taxon>
        <taxon>50 kb inversion clade</taxon>
        <taxon>NPAAA clade</taxon>
        <taxon>Hologalegina</taxon>
        <taxon>IRL clade</taxon>
        <taxon>Cicereae</taxon>
        <taxon>Cicer</taxon>
    </lineage>
</organism>